<evidence type="ECO:0008006" key="4">
    <source>
        <dbReference type="Google" id="ProtNLM"/>
    </source>
</evidence>
<proteinExistence type="predicted"/>
<evidence type="ECO:0000256" key="1">
    <source>
        <dbReference type="SAM" id="MobiDB-lite"/>
    </source>
</evidence>
<dbReference type="RefSeq" id="WP_343875005.1">
    <property type="nucleotide sequence ID" value="NZ_BAAAIX010000028.1"/>
</dbReference>
<organism evidence="2 3">
    <name type="scientific">Luteococcus peritonei</name>
    <dbReference type="NCBI Taxonomy" id="88874"/>
    <lineage>
        <taxon>Bacteria</taxon>
        <taxon>Bacillati</taxon>
        <taxon>Actinomycetota</taxon>
        <taxon>Actinomycetes</taxon>
        <taxon>Propionibacteriales</taxon>
        <taxon>Propionibacteriaceae</taxon>
        <taxon>Luteococcus</taxon>
    </lineage>
</organism>
<dbReference type="Proteomes" id="UP001597326">
    <property type="component" value="Unassembled WGS sequence"/>
</dbReference>
<name>A0ABW4RTN8_9ACTN</name>
<evidence type="ECO:0000313" key="3">
    <source>
        <dbReference type="Proteomes" id="UP001597326"/>
    </source>
</evidence>
<comment type="caution">
    <text evidence="2">The sequence shown here is derived from an EMBL/GenBank/DDBJ whole genome shotgun (WGS) entry which is preliminary data.</text>
</comment>
<sequence length="275" mass="29050">MSPLDEQELRSLLQRVEPVETDELAQRVVAAATRRRRRRRTAAGATAAVMLVAGVVTGRAIQQQVPSPEPATLATPSHATPSPLGPVSTAQLPTAAELAPLATPRLPLGTAVDHPSGQWGADQVSLCRARPELDTSSLQVREYPGAELLVAAVGFDNPAQATAARDQIVRWYSMCAGTSPTPRPGAWLGERLPTPAGLPQPAGATVVEASQGPLPNGTVRHELGVVVQSGNRLTWLVQRVEGQEGFLCALRADDEVTGQCGQFAVVPDLARRLAR</sequence>
<keyword evidence="3" id="KW-1185">Reference proteome</keyword>
<accession>A0ABW4RTN8</accession>
<dbReference type="EMBL" id="JBHUFZ010000005">
    <property type="protein sequence ID" value="MFD1888968.1"/>
    <property type="molecule type" value="Genomic_DNA"/>
</dbReference>
<evidence type="ECO:0000313" key="2">
    <source>
        <dbReference type="EMBL" id="MFD1888968.1"/>
    </source>
</evidence>
<gene>
    <name evidence="2" type="ORF">ACFSCS_02055</name>
</gene>
<feature type="region of interest" description="Disordered" evidence="1">
    <location>
        <begin position="63"/>
        <end position="85"/>
    </location>
</feature>
<reference evidence="3" key="1">
    <citation type="journal article" date="2019" name="Int. J. Syst. Evol. Microbiol.">
        <title>The Global Catalogue of Microorganisms (GCM) 10K type strain sequencing project: providing services to taxonomists for standard genome sequencing and annotation.</title>
        <authorList>
            <consortium name="The Broad Institute Genomics Platform"/>
            <consortium name="The Broad Institute Genome Sequencing Center for Infectious Disease"/>
            <person name="Wu L."/>
            <person name="Ma J."/>
        </authorList>
    </citation>
    <scope>NUCLEOTIDE SEQUENCE [LARGE SCALE GENOMIC DNA]</scope>
    <source>
        <strain evidence="3">CAIM 431</strain>
    </source>
</reference>
<protein>
    <recommendedName>
        <fullName evidence="4">Sensor domain-containing protein</fullName>
    </recommendedName>
</protein>